<evidence type="ECO:0000313" key="3">
    <source>
        <dbReference type="Proteomes" id="UP000243217"/>
    </source>
</evidence>
<evidence type="ECO:0008006" key="4">
    <source>
        <dbReference type="Google" id="ProtNLM"/>
    </source>
</evidence>
<dbReference type="EMBL" id="JNBS01000987">
    <property type="protein sequence ID" value="OQS03134.1"/>
    <property type="molecule type" value="Genomic_DNA"/>
</dbReference>
<dbReference type="OrthoDB" id="69179at2759"/>
<protein>
    <recommendedName>
        <fullName evidence="4">Bud22 domain-containing protein</fullName>
    </recommendedName>
</protein>
<keyword evidence="3" id="KW-1185">Reference proteome</keyword>
<feature type="region of interest" description="Disordered" evidence="1">
    <location>
        <begin position="207"/>
        <end position="276"/>
    </location>
</feature>
<comment type="caution">
    <text evidence="2">The sequence shown here is derived from an EMBL/GenBank/DDBJ whole genome shotgun (WGS) entry which is preliminary data.</text>
</comment>
<dbReference type="Proteomes" id="UP000243217">
    <property type="component" value="Unassembled WGS sequence"/>
</dbReference>
<feature type="compositionally biased region" description="Basic and acidic residues" evidence="1">
    <location>
        <begin position="234"/>
        <end position="263"/>
    </location>
</feature>
<name>A0A1V9ZYP6_9STRA</name>
<evidence type="ECO:0000313" key="2">
    <source>
        <dbReference type="EMBL" id="OQS03134.1"/>
    </source>
</evidence>
<reference evidence="2 3" key="1">
    <citation type="journal article" date="2014" name="Genome Biol. Evol.">
        <title>The secreted proteins of Achlya hypogyna and Thraustotheca clavata identify the ancestral oomycete secretome and reveal gene acquisitions by horizontal gene transfer.</title>
        <authorList>
            <person name="Misner I."/>
            <person name="Blouin N."/>
            <person name="Leonard G."/>
            <person name="Richards T.A."/>
            <person name="Lane C.E."/>
        </authorList>
    </citation>
    <scope>NUCLEOTIDE SEQUENCE [LARGE SCALE GENOMIC DNA]</scope>
    <source>
        <strain evidence="2 3">ATCC 34112</strain>
    </source>
</reference>
<proteinExistence type="predicted"/>
<evidence type="ECO:0000256" key="1">
    <source>
        <dbReference type="SAM" id="MobiDB-lite"/>
    </source>
</evidence>
<sequence>MAGSSAKRKREYSEDEMLSHQANVAFSRALKRIKTFEVQKVIKILGKDPENPALQLQVELLKNLDVAKVVRRALLALGLDPAEKQPTVVNLPHDLEAKIKEIETSFLKHKRLAPIMATWKKKAAERAEKLFREENVKFNKSRQGRGVLGGRSGAAPSSLFVGSLSGFGDPEDKSKEDDIADFLGENKKKNRPGQRARKQKALMLEAIKSGKPLVGNGNYREKKAVPPKHKKPKATSDSKPKHSEAPKKPEKFKRPEPAVDKTSHPSWAAKQALKDKEKVDIQAFAGKKVVFDD</sequence>
<accession>A0A1V9ZYP6</accession>
<dbReference type="AlphaFoldDB" id="A0A1V9ZYP6"/>
<organism evidence="2 3">
    <name type="scientific">Thraustotheca clavata</name>
    <dbReference type="NCBI Taxonomy" id="74557"/>
    <lineage>
        <taxon>Eukaryota</taxon>
        <taxon>Sar</taxon>
        <taxon>Stramenopiles</taxon>
        <taxon>Oomycota</taxon>
        <taxon>Saprolegniomycetes</taxon>
        <taxon>Saprolegniales</taxon>
        <taxon>Achlyaceae</taxon>
        <taxon>Thraustotheca</taxon>
    </lineage>
</organism>
<gene>
    <name evidence="2" type="ORF">THRCLA_04560</name>
</gene>